<evidence type="ECO:0000313" key="2">
    <source>
        <dbReference type="Proteomes" id="UP000008237"/>
    </source>
</evidence>
<dbReference type="Proteomes" id="UP000008237">
    <property type="component" value="Unassembled WGS sequence"/>
</dbReference>
<reference evidence="1 2" key="1">
    <citation type="journal article" date="2010" name="Science">
        <title>Genomic comparison of the ants Camponotus floridanus and Harpegnathos saltator.</title>
        <authorList>
            <person name="Bonasio R."/>
            <person name="Zhang G."/>
            <person name="Ye C."/>
            <person name="Mutti N.S."/>
            <person name="Fang X."/>
            <person name="Qin N."/>
            <person name="Donahue G."/>
            <person name="Yang P."/>
            <person name="Li Q."/>
            <person name="Li C."/>
            <person name="Zhang P."/>
            <person name="Huang Z."/>
            <person name="Berger S.L."/>
            <person name="Reinberg D."/>
            <person name="Wang J."/>
            <person name="Liebig J."/>
        </authorList>
    </citation>
    <scope>NUCLEOTIDE SEQUENCE [LARGE SCALE GENOMIC DNA]</scope>
    <source>
        <strain evidence="1 2">R22 G/1</strain>
    </source>
</reference>
<evidence type="ECO:0000313" key="1">
    <source>
        <dbReference type="EMBL" id="EFN83059.1"/>
    </source>
</evidence>
<dbReference type="PANTHER" id="PTHR47326:SF1">
    <property type="entry name" value="HTH PSQ-TYPE DOMAIN-CONTAINING PROTEIN"/>
    <property type="match status" value="1"/>
</dbReference>
<dbReference type="AlphaFoldDB" id="E2BMM1"/>
<dbReference type="OMA" id="ERCIATI"/>
<keyword evidence="2" id="KW-1185">Reference proteome</keyword>
<dbReference type="GO" id="GO:0003676">
    <property type="term" value="F:nucleic acid binding"/>
    <property type="evidence" value="ECO:0007669"/>
    <property type="project" value="InterPro"/>
</dbReference>
<feature type="non-terminal residue" evidence="1">
    <location>
        <position position="1"/>
    </location>
</feature>
<organism evidence="2">
    <name type="scientific">Harpegnathos saltator</name>
    <name type="common">Jerdon's jumping ant</name>
    <dbReference type="NCBI Taxonomy" id="610380"/>
    <lineage>
        <taxon>Eukaryota</taxon>
        <taxon>Metazoa</taxon>
        <taxon>Ecdysozoa</taxon>
        <taxon>Arthropoda</taxon>
        <taxon>Hexapoda</taxon>
        <taxon>Insecta</taxon>
        <taxon>Pterygota</taxon>
        <taxon>Neoptera</taxon>
        <taxon>Endopterygota</taxon>
        <taxon>Hymenoptera</taxon>
        <taxon>Apocrita</taxon>
        <taxon>Aculeata</taxon>
        <taxon>Formicoidea</taxon>
        <taxon>Formicidae</taxon>
        <taxon>Ponerinae</taxon>
        <taxon>Ponerini</taxon>
        <taxon>Harpegnathos</taxon>
    </lineage>
</organism>
<dbReference type="OrthoDB" id="7553527at2759"/>
<dbReference type="InterPro" id="IPR036397">
    <property type="entry name" value="RNaseH_sf"/>
</dbReference>
<dbReference type="Gene3D" id="3.30.420.10">
    <property type="entry name" value="Ribonuclease H-like superfamily/Ribonuclease H"/>
    <property type="match status" value="1"/>
</dbReference>
<dbReference type="PANTHER" id="PTHR47326">
    <property type="entry name" value="TRANSPOSABLE ELEMENT TC3 TRANSPOSASE-LIKE PROTEIN"/>
    <property type="match status" value="1"/>
</dbReference>
<sequence>IQDIAGEAFHNVWFQQDGAPAHFSLQARYILNDVFTDRWIGRRGTIEWPPRSPDLTPLDFFYWGYLKRKVCETRSENLEELQEKIVNVSNSITPDFLTNVIETFYVRLRHCQVVEGHQFEHLI</sequence>
<accession>E2BMM1</accession>
<feature type="non-terminal residue" evidence="1">
    <location>
        <position position="123"/>
    </location>
</feature>
<name>E2BMM1_HARSA</name>
<protein>
    <recommendedName>
        <fullName evidence="3">Transposable element Tc3 transposase</fullName>
    </recommendedName>
</protein>
<dbReference type="EMBL" id="GL449272">
    <property type="protein sequence ID" value="EFN83059.1"/>
    <property type="molecule type" value="Genomic_DNA"/>
</dbReference>
<gene>
    <name evidence="1" type="ORF">EAI_02952</name>
</gene>
<dbReference type="InParanoid" id="E2BMM1"/>
<proteinExistence type="predicted"/>
<evidence type="ECO:0008006" key="3">
    <source>
        <dbReference type="Google" id="ProtNLM"/>
    </source>
</evidence>